<dbReference type="AlphaFoldDB" id="A0AAD1ZXR7"/>
<dbReference type="InterPro" id="IPR034453">
    <property type="entry name" value="MEI2-like_RRM1"/>
</dbReference>
<sequence>MAKGFELPEYYLRGGRKVNLTSGKQVVGEERASSHSLPNAVNHDLGARPNSIAGSASYCMDAAEINIVGDRYENGLFSSSLSDLFARKYDAPYGHSVGGTASHYKEEEPFESLEEIEAQTIANLLPDDEDLFSGVTDGFGCIARPNKGDDVEDLDLFSSVGGLELGEDGSLQRNSKFPGVHSVNLQTKCRFDGGEHPSRTLFVRNINGNIEDSELRTLFEQYGDICTLYTASKHWDYVMVSYYDIRAACNAMKALQSKPLWHRKLDIHFSIPKENPCAEDINQGILVVFNLDYSMSNDELRQIFGVYGKIKEIRETQNRSNHKFIEFYDVRAADAALRALNDSGIEGKCAILDPSRPDSSRRIMQKFSSKLDQEEFGLKLQRDSPPIHLTEFSGPFLLGGITSSIESGTIMDAHSTNGVPVNPLLDNMFHHGVSSSVPDAIRSLVRVGSIGCQSNVNESGHAQSHLKFELGGTPYFHPHSLPDYHRDLSSRPSCDSPGNITANISVIRQEMMENQQFGGVSSNGQQIDLNDDGVFSSSGTGSCPLPGCNCMWSTSHYPQPKGIVWPNSPSFVNEIGNAHPHQLHAVPRARSHMLNGLLPINNLHVGSAPSFNPSLWDRQRTYVSVSPDYTVFHPGSLGNMRISGHSYPPMEFGHHNIFPSAGGNFVDLPIPSKSFGLHSHHQNYTMFPERGQMIPIISSFDYPTEQTRSRRNEGSSSQTDNKKQFELDIGRIAQGEDKRTTIMIKNIPNKYTSKMLLAAIDERHRGTYDFIYLPIDFKNKCNVGYAFINMNDPSLIIPFYETFNGKKWEKFNSEKVASLAYGRIQGKAALVAHFQNSSLMNEDKKCRPILFHRDGPNAGDQVPFPMGNNFRPKSSKNRACTTEENYQEIISKSVNGNEYNNGDSSSGLGKDSD</sequence>
<dbReference type="FunFam" id="3.30.70.330:FF:000101">
    <property type="entry name" value="Protein MEI2-like 1"/>
    <property type="match status" value="1"/>
</dbReference>
<organism evidence="7 8">
    <name type="scientific">Fraxinus pennsylvanica</name>
    <dbReference type="NCBI Taxonomy" id="56036"/>
    <lineage>
        <taxon>Eukaryota</taxon>
        <taxon>Viridiplantae</taxon>
        <taxon>Streptophyta</taxon>
        <taxon>Embryophyta</taxon>
        <taxon>Tracheophyta</taxon>
        <taxon>Spermatophyta</taxon>
        <taxon>Magnoliopsida</taxon>
        <taxon>eudicotyledons</taxon>
        <taxon>Gunneridae</taxon>
        <taxon>Pentapetalae</taxon>
        <taxon>asterids</taxon>
        <taxon>lamiids</taxon>
        <taxon>Lamiales</taxon>
        <taxon>Oleaceae</taxon>
        <taxon>Oleeae</taxon>
        <taxon>Fraxinus</taxon>
    </lineage>
</organism>
<feature type="region of interest" description="Disordered" evidence="5">
    <location>
        <begin position="857"/>
        <end position="913"/>
    </location>
</feature>
<evidence type="ECO:0000256" key="1">
    <source>
        <dbReference type="ARBA" id="ARBA00022737"/>
    </source>
</evidence>
<feature type="region of interest" description="Disordered" evidence="5">
    <location>
        <begin position="704"/>
        <end position="724"/>
    </location>
</feature>
<dbReference type="EMBL" id="OU503048">
    <property type="protein sequence ID" value="CAI9775245.1"/>
    <property type="molecule type" value="Genomic_DNA"/>
</dbReference>
<feature type="compositionally biased region" description="Low complexity" evidence="5">
    <location>
        <begin position="902"/>
        <end position="913"/>
    </location>
</feature>
<dbReference type="Gene3D" id="3.30.70.330">
    <property type="match status" value="2"/>
</dbReference>
<dbReference type="PROSITE" id="PS50102">
    <property type="entry name" value="RRM"/>
    <property type="match status" value="2"/>
</dbReference>
<dbReference type="InterPro" id="IPR035979">
    <property type="entry name" value="RBD_domain_sf"/>
</dbReference>
<evidence type="ECO:0000256" key="3">
    <source>
        <dbReference type="ARBA" id="ARBA00023254"/>
    </source>
</evidence>
<evidence type="ECO:0000256" key="5">
    <source>
        <dbReference type="SAM" id="MobiDB-lite"/>
    </source>
</evidence>
<dbReference type="GO" id="GO:0003723">
    <property type="term" value="F:RNA binding"/>
    <property type="evidence" value="ECO:0007669"/>
    <property type="project" value="UniProtKB-UniRule"/>
</dbReference>
<feature type="compositionally biased region" description="Polar residues" evidence="5">
    <location>
        <begin position="877"/>
        <end position="901"/>
    </location>
</feature>
<accession>A0AAD1ZXR7</accession>
<evidence type="ECO:0000259" key="6">
    <source>
        <dbReference type="PROSITE" id="PS50102"/>
    </source>
</evidence>
<dbReference type="Pfam" id="PF00076">
    <property type="entry name" value="RRM_1"/>
    <property type="match status" value="2"/>
</dbReference>
<evidence type="ECO:0000313" key="8">
    <source>
        <dbReference type="Proteomes" id="UP000834106"/>
    </source>
</evidence>
<dbReference type="InterPro" id="IPR034454">
    <property type="entry name" value="MEI2-like_RRM3"/>
</dbReference>
<dbReference type="GO" id="GO:0051321">
    <property type="term" value="P:meiotic cell cycle"/>
    <property type="evidence" value="ECO:0007669"/>
    <property type="project" value="UniProtKB-KW"/>
</dbReference>
<dbReference type="Pfam" id="PF04059">
    <property type="entry name" value="RRM_2"/>
    <property type="match status" value="1"/>
</dbReference>
<dbReference type="SUPFAM" id="SSF54928">
    <property type="entry name" value="RNA-binding domain, RBD"/>
    <property type="match status" value="2"/>
</dbReference>
<protein>
    <recommendedName>
        <fullName evidence="6">RRM domain-containing protein</fullName>
    </recommendedName>
</protein>
<reference evidence="7" key="1">
    <citation type="submission" date="2023-05" db="EMBL/GenBank/DDBJ databases">
        <authorList>
            <person name="Huff M."/>
        </authorList>
    </citation>
    <scope>NUCLEOTIDE SEQUENCE</scope>
</reference>
<name>A0AAD1ZXR7_9LAMI</name>
<evidence type="ECO:0000313" key="7">
    <source>
        <dbReference type="EMBL" id="CAI9775245.1"/>
    </source>
</evidence>
<feature type="domain" description="RRM" evidence="6">
    <location>
        <begin position="284"/>
        <end position="357"/>
    </location>
</feature>
<feature type="domain" description="RRM" evidence="6">
    <location>
        <begin position="199"/>
        <end position="272"/>
    </location>
</feature>
<evidence type="ECO:0000256" key="4">
    <source>
        <dbReference type="PROSITE-ProRule" id="PRU00176"/>
    </source>
</evidence>
<keyword evidence="2 4" id="KW-0694">RNA-binding</keyword>
<dbReference type="InterPro" id="IPR007201">
    <property type="entry name" value="Mei2-like_Rrm_C"/>
</dbReference>
<dbReference type="CDD" id="cd12524">
    <property type="entry name" value="RRM1_MEI2_like"/>
    <property type="match status" value="1"/>
</dbReference>
<keyword evidence="8" id="KW-1185">Reference proteome</keyword>
<dbReference type="SMART" id="SM00360">
    <property type="entry name" value="RRM"/>
    <property type="match status" value="3"/>
</dbReference>
<keyword evidence="3" id="KW-0469">Meiosis</keyword>
<dbReference type="InterPro" id="IPR000504">
    <property type="entry name" value="RRM_dom"/>
</dbReference>
<dbReference type="Proteomes" id="UP000834106">
    <property type="component" value="Chromosome 13"/>
</dbReference>
<evidence type="ECO:0000256" key="2">
    <source>
        <dbReference type="ARBA" id="ARBA00022884"/>
    </source>
</evidence>
<proteinExistence type="predicted"/>
<dbReference type="PANTHER" id="PTHR23189">
    <property type="entry name" value="RNA RECOGNITION MOTIF-CONTAINING"/>
    <property type="match status" value="1"/>
</dbReference>
<dbReference type="CDD" id="cd12531">
    <property type="entry name" value="RRM3_MEI2_like"/>
    <property type="match status" value="1"/>
</dbReference>
<gene>
    <name evidence="7" type="ORF">FPE_LOCUS22675</name>
</gene>
<keyword evidence="1" id="KW-0677">Repeat</keyword>
<dbReference type="InterPro" id="IPR012677">
    <property type="entry name" value="Nucleotide-bd_a/b_plait_sf"/>
</dbReference>